<dbReference type="Gene3D" id="2.60.40.3140">
    <property type="match status" value="1"/>
</dbReference>
<evidence type="ECO:0000259" key="3">
    <source>
        <dbReference type="Pfam" id="PF12969"/>
    </source>
</evidence>
<evidence type="ECO:0000256" key="2">
    <source>
        <dbReference type="SAM" id="SignalP"/>
    </source>
</evidence>
<dbReference type="Gene3D" id="3.10.620.30">
    <property type="match status" value="1"/>
</dbReference>
<keyword evidence="5" id="KW-1185">Reference proteome</keyword>
<accession>A0A1I0N898</accession>
<feature type="compositionally biased region" description="Acidic residues" evidence="1">
    <location>
        <begin position="468"/>
        <end position="489"/>
    </location>
</feature>
<evidence type="ECO:0000256" key="1">
    <source>
        <dbReference type="SAM" id="MobiDB-lite"/>
    </source>
</evidence>
<gene>
    <name evidence="4" type="ORF">SAMN05216290_1000</name>
</gene>
<dbReference type="InterPro" id="IPR024618">
    <property type="entry name" value="DUF3857"/>
</dbReference>
<evidence type="ECO:0000313" key="5">
    <source>
        <dbReference type="Proteomes" id="UP000199437"/>
    </source>
</evidence>
<sequence length="649" mass="74616">MNIKATITTLFIFLLFSNCLAQVPEKPDYGEVSIEELEMTHYKHDSSASAVYLIDFGEATFRENDLAMSMEVHVRIKILDKDGLDYADLTLNYIKGETDYGRLKASIYNLEDGKVVEHEISKRDWITEKVNDRFWSKKVSFPNAKVGSVIEYTYRRNAGSLYSLPSWSFQSSIPVAYSEYKLHMPQYGTYQPKFQGYQTPVYQNTANSLYHIIMKDVPALTKEPYVSTIENYRSRVEFEIKSISVPGYGTEVYMENWNSINTEMFERDDLGGAINKNNAVRRIYPEEKSWKTDKESMVEIYDFVRDHFKWNKRASYRVVDSSKELWSEAEGDNADINITLAQFLKHAGFEVDPVILSTRGNGYVNKFVPVVRQFNYLVLYVKIGEEEFLLDATDKFRPYNVLPSRALNGEGLRITANGPQWINLNLNNEINSKVISGDFSLNDDGALEGKMQVVLRSSSAADLRASLYEEEEKAETTEESDAEEDEESLDDYKTGEVENLEIKNVKDPEQSLEITYDFTSDMGVNEIGDNIFLNPLLIKMATENPFKLEERLYPVEFAEPIANTYIFKIKVPDGYEVVETPKPMSLVLPENGGKYMYTTAVQEGLIQIMVRFNLSKLTYVQQEYPSLKKLYELIIAKQEEQVVLKKKVE</sequence>
<dbReference type="Gene3D" id="2.60.120.1130">
    <property type="match status" value="1"/>
</dbReference>
<feature type="domain" description="DUF3857" evidence="3">
    <location>
        <begin position="68"/>
        <end position="219"/>
    </location>
</feature>
<feature type="region of interest" description="Disordered" evidence="1">
    <location>
        <begin position="468"/>
        <end position="491"/>
    </location>
</feature>
<name>A0A1I0N898_9BACT</name>
<protein>
    <recommendedName>
        <fullName evidence="3">DUF3857 domain-containing protein</fullName>
    </recommendedName>
</protein>
<keyword evidence="2" id="KW-0732">Signal</keyword>
<reference evidence="5" key="1">
    <citation type="submission" date="2016-10" db="EMBL/GenBank/DDBJ databases">
        <authorList>
            <person name="Varghese N."/>
            <person name="Submissions S."/>
        </authorList>
    </citation>
    <scope>NUCLEOTIDE SEQUENCE [LARGE SCALE GENOMIC DNA]</scope>
    <source>
        <strain evidence="5">CGMCC 1.12402</strain>
    </source>
</reference>
<proteinExistence type="predicted"/>
<dbReference type="Proteomes" id="UP000199437">
    <property type="component" value="Unassembled WGS sequence"/>
</dbReference>
<dbReference type="OrthoDB" id="98874at2"/>
<feature type="chain" id="PRO_5011692447" description="DUF3857 domain-containing protein" evidence="2">
    <location>
        <begin position="22"/>
        <end position="649"/>
    </location>
</feature>
<dbReference type="Pfam" id="PF12969">
    <property type="entry name" value="DUF3857"/>
    <property type="match status" value="1"/>
</dbReference>
<organism evidence="4 5">
    <name type="scientific">Roseivirga pacifica</name>
    <dbReference type="NCBI Taxonomy" id="1267423"/>
    <lineage>
        <taxon>Bacteria</taxon>
        <taxon>Pseudomonadati</taxon>
        <taxon>Bacteroidota</taxon>
        <taxon>Cytophagia</taxon>
        <taxon>Cytophagales</taxon>
        <taxon>Roseivirgaceae</taxon>
        <taxon>Roseivirga</taxon>
    </lineage>
</organism>
<dbReference type="AlphaFoldDB" id="A0A1I0N898"/>
<dbReference type="STRING" id="1267423.SAMN05216290_1000"/>
<dbReference type="EMBL" id="FOIR01000001">
    <property type="protein sequence ID" value="SEV97365.1"/>
    <property type="molecule type" value="Genomic_DNA"/>
</dbReference>
<feature type="signal peptide" evidence="2">
    <location>
        <begin position="1"/>
        <end position="21"/>
    </location>
</feature>
<evidence type="ECO:0000313" key="4">
    <source>
        <dbReference type="EMBL" id="SEV97365.1"/>
    </source>
</evidence>